<dbReference type="EMBL" id="NKCK01000027">
    <property type="protein sequence ID" value="RSM09657.1"/>
    <property type="molecule type" value="Genomic_DNA"/>
</dbReference>
<feature type="compositionally biased region" description="Pro residues" evidence="1">
    <location>
        <begin position="109"/>
        <end position="119"/>
    </location>
</feature>
<name>A0A428U5U0_9HYPO</name>
<feature type="compositionally biased region" description="Pro residues" evidence="1">
    <location>
        <begin position="29"/>
        <end position="39"/>
    </location>
</feature>
<proteinExistence type="predicted"/>
<feature type="compositionally biased region" description="Polar residues" evidence="1">
    <location>
        <begin position="86"/>
        <end position="95"/>
    </location>
</feature>
<feature type="region of interest" description="Disordered" evidence="1">
    <location>
        <begin position="1"/>
        <end position="182"/>
    </location>
</feature>
<comment type="caution">
    <text evidence="2">The sequence shown here is derived from an EMBL/GenBank/DDBJ whole genome shotgun (WGS) entry which is preliminary data.</text>
</comment>
<dbReference type="STRING" id="1325735.A0A428U5U0"/>
<keyword evidence="3" id="KW-1185">Reference proteome</keyword>
<feature type="compositionally biased region" description="Acidic residues" evidence="1">
    <location>
        <begin position="130"/>
        <end position="142"/>
    </location>
</feature>
<gene>
    <name evidence="2" type="ORF">CEP52_004000</name>
</gene>
<feature type="compositionally biased region" description="Pro residues" evidence="1">
    <location>
        <begin position="1"/>
        <end position="10"/>
    </location>
</feature>
<dbReference type="Proteomes" id="UP000287144">
    <property type="component" value="Unassembled WGS sequence"/>
</dbReference>
<protein>
    <submittedName>
        <fullName evidence="2">Uncharacterized protein</fullName>
    </submittedName>
</protein>
<sequence>MPRPRNPPPPADDEDEAIVISSSPVRPVDSPPPPSPSPRPRARAQELPDTVRSILASDGSPKRVRNTARSSRLPKLSSSSQGSQPTKLKQTSMDMFTKRSNTDTSNSQPSPPKLPPPRSKPSARSKDVDPFDDDPFDSDSDDLVPLSELISRSPTSPTKRHQPSIPRERETSPSPAPARKKKLLIPRASDVGFFKEVEVDADERDERLAKETAALNRRGIKASVVRVSDIGFIDLTQED</sequence>
<evidence type="ECO:0000313" key="3">
    <source>
        <dbReference type="Proteomes" id="UP000287144"/>
    </source>
</evidence>
<feature type="compositionally biased region" description="Low complexity" evidence="1">
    <location>
        <begin position="69"/>
        <end position="85"/>
    </location>
</feature>
<evidence type="ECO:0000256" key="1">
    <source>
        <dbReference type="SAM" id="MobiDB-lite"/>
    </source>
</evidence>
<evidence type="ECO:0000313" key="2">
    <source>
        <dbReference type="EMBL" id="RSM09657.1"/>
    </source>
</evidence>
<organism evidence="2 3">
    <name type="scientific">Fusarium oligoseptatum</name>
    <dbReference type="NCBI Taxonomy" id="2604345"/>
    <lineage>
        <taxon>Eukaryota</taxon>
        <taxon>Fungi</taxon>
        <taxon>Dikarya</taxon>
        <taxon>Ascomycota</taxon>
        <taxon>Pezizomycotina</taxon>
        <taxon>Sordariomycetes</taxon>
        <taxon>Hypocreomycetidae</taxon>
        <taxon>Hypocreales</taxon>
        <taxon>Nectriaceae</taxon>
        <taxon>Fusarium</taxon>
        <taxon>Fusarium solani species complex</taxon>
    </lineage>
</organism>
<accession>A0A428U5U0</accession>
<dbReference type="AlphaFoldDB" id="A0A428U5U0"/>
<reference evidence="2 3" key="1">
    <citation type="submission" date="2017-06" db="EMBL/GenBank/DDBJ databases">
        <title>Comparative genomic analysis of Ambrosia Fusariam Clade fungi.</title>
        <authorList>
            <person name="Stajich J.E."/>
            <person name="Carrillo J."/>
            <person name="Kijimoto T."/>
            <person name="Eskalen A."/>
            <person name="O'Donnell K."/>
            <person name="Kasson M."/>
        </authorList>
    </citation>
    <scope>NUCLEOTIDE SEQUENCE [LARGE SCALE GENOMIC DNA]</scope>
    <source>
        <strain evidence="2 3">NRRL62579</strain>
    </source>
</reference>